<organism evidence="2">
    <name type="scientific">uncultured Caudovirales phage</name>
    <dbReference type="NCBI Taxonomy" id="2100421"/>
    <lineage>
        <taxon>Viruses</taxon>
        <taxon>Duplodnaviria</taxon>
        <taxon>Heunggongvirae</taxon>
        <taxon>Uroviricota</taxon>
        <taxon>Caudoviricetes</taxon>
        <taxon>Peduoviridae</taxon>
        <taxon>Maltschvirus</taxon>
        <taxon>Maltschvirus maltsch</taxon>
    </lineage>
</organism>
<protein>
    <submittedName>
        <fullName evidence="2">HTH_XRE domain containing protein</fullName>
    </submittedName>
</protein>
<evidence type="ECO:0000259" key="1">
    <source>
        <dbReference type="PROSITE" id="PS50943"/>
    </source>
</evidence>
<gene>
    <name evidence="2" type="ORF">UFOVP1619_17</name>
</gene>
<proteinExistence type="predicted"/>
<dbReference type="GO" id="GO:0003677">
    <property type="term" value="F:DNA binding"/>
    <property type="evidence" value="ECO:0007669"/>
    <property type="project" value="InterPro"/>
</dbReference>
<reference evidence="2" key="1">
    <citation type="submission" date="2020-05" db="EMBL/GenBank/DDBJ databases">
        <authorList>
            <person name="Chiriac C."/>
            <person name="Salcher M."/>
            <person name="Ghai R."/>
            <person name="Kavagutti S V."/>
        </authorList>
    </citation>
    <scope>NUCLEOTIDE SEQUENCE</scope>
</reference>
<feature type="domain" description="HTH cro/C1-type" evidence="1">
    <location>
        <begin position="22"/>
        <end position="76"/>
    </location>
</feature>
<dbReference type="InterPro" id="IPR010982">
    <property type="entry name" value="Lambda_DNA-bd_dom_sf"/>
</dbReference>
<dbReference type="EMBL" id="LR797479">
    <property type="protein sequence ID" value="CAB4219416.1"/>
    <property type="molecule type" value="Genomic_DNA"/>
</dbReference>
<dbReference type="SMART" id="SM00530">
    <property type="entry name" value="HTH_XRE"/>
    <property type="match status" value="1"/>
</dbReference>
<dbReference type="Gene3D" id="1.10.260.40">
    <property type="entry name" value="lambda repressor-like DNA-binding domains"/>
    <property type="match status" value="1"/>
</dbReference>
<dbReference type="InterPro" id="IPR001387">
    <property type="entry name" value="Cro/C1-type_HTH"/>
</dbReference>
<dbReference type="Pfam" id="PF01381">
    <property type="entry name" value="HTH_3"/>
    <property type="match status" value="1"/>
</dbReference>
<dbReference type="SUPFAM" id="SSF47413">
    <property type="entry name" value="lambda repressor-like DNA-binding domains"/>
    <property type="match status" value="1"/>
</dbReference>
<sequence>MHIILLDAKPGACTLSGMTSPLKTHRTDAGLTLVQFADLVGVAHTTVMRWESGAVKIDPARALQIHQIHGIPLATLRPDLWGDAAA</sequence>
<dbReference type="CDD" id="cd00093">
    <property type="entry name" value="HTH_XRE"/>
    <property type="match status" value="1"/>
</dbReference>
<name>A0A6J5SWT7_9CAUD</name>
<accession>A0A6J5SWT7</accession>
<evidence type="ECO:0000313" key="2">
    <source>
        <dbReference type="EMBL" id="CAB4219416.1"/>
    </source>
</evidence>
<dbReference type="PROSITE" id="PS50943">
    <property type="entry name" value="HTH_CROC1"/>
    <property type="match status" value="1"/>
</dbReference>